<keyword evidence="2" id="KW-0812">Transmembrane</keyword>
<organism evidence="6 8">
    <name type="scientific">Terribacillus saccharophilus</name>
    <dbReference type="NCBI Taxonomy" id="361277"/>
    <lineage>
        <taxon>Bacteria</taxon>
        <taxon>Bacillati</taxon>
        <taxon>Bacillota</taxon>
        <taxon>Bacilli</taxon>
        <taxon>Bacillales</taxon>
        <taxon>Bacillaceae</taxon>
        <taxon>Terribacillus</taxon>
    </lineage>
</organism>
<evidence type="ECO:0000313" key="6">
    <source>
        <dbReference type="EMBL" id="AIF65858.1"/>
    </source>
</evidence>
<sequence length="143" mass="16131">MKWNLSQLLAKRHAYTPKAKALLQDKEKSKELLANVSTKATDNKGKLAEIWSDLQLMVDMLRDWRKGAYTHLPTKSLLMIAATFLYFLSPIDFVPDFIPGGLLDDVALIAFTFKQIQQDVAAYKQWKHQQPIEPQTTGAAGAL</sequence>
<evidence type="ECO:0000313" key="7">
    <source>
        <dbReference type="EMBL" id="SEO21721.1"/>
    </source>
</evidence>
<dbReference type="Proteomes" id="UP000027980">
    <property type="component" value="Chromosome"/>
</dbReference>
<dbReference type="EMBL" id="FOCD01000010">
    <property type="protein sequence ID" value="SEO21721.1"/>
    <property type="molecule type" value="Genomic_DNA"/>
</dbReference>
<dbReference type="AlphaFoldDB" id="A0A075LN85"/>
<dbReference type="RefSeq" id="WP_038558791.1">
    <property type="nucleotide sequence ID" value="NZ_CP008876.1"/>
</dbReference>
<evidence type="ECO:0000313" key="8">
    <source>
        <dbReference type="Proteomes" id="UP000027980"/>
    </source>
</evidence>
<accession>A0A075LN85</accession>
<evidence type="ECO:0000259" key="5">
    <source>
        <dbReference type="Pfam" id="PF06803"/>
    </source>
</evidence>
<reference evidence="6 8" key="1">
    <citation type="submission" date="2014-07" db="EMBL/GenBank/DDBJ databases">
        <title>Complete genome sequence of a moderately halophilic bacterium Terribacillus aidingensis MP602, isolated from Cryptomeria fortunei in Tianmu mountain in China.</title>
        <authorList>
            <person name="Wang Y."/>
            <person name="Lu P."/>
            <person name="Zhang L."/>
        </authorList>
    </citation>
    <scope>NUCLEOTIDE SEQUENCE [LARGE SCALE GENOMIC DNA]</scope>
    <source>
        <strain evidence="6 8">MP602</strain>
    </source>
</reference>
<dbReference type="KEGG" id="tap:GZ22_03825"/>
<proteinExistence type="predicted"/>
<evidence type="ECO:0000256" key="2">
    <source>
        <dbReference type="ARBA" id="ARBA00022692"/>
    </source>
</evidence>
<evidence type="ECO:0000256" key="4">
    <source>
        <dbReference type="ARBA" id="ARBA00023136"/>
    </source>
</evidence>
<dbReference type="GO" id="GO:0012505">
    <property type="term" value="C:endomembrane system"/>
    <property type="evidence" value="ECO:0007669"/>
    <property type="project" value="UniProtKB-SubCell"/>
</dbReference>
<dbReference type="GeneID" id="34221888"/>
<keyword evidence="4" id="KW-0472">Membrane</keyword>
<name>A0A075LN85_9BACI</name>
<accession>A0AAX2EKJ0</accession>
<dbReference type="Pfam" id="PF06803">
    <property type="entry name" value="DUF1232"/>
    <property type="match status" value="1"/>
</dbReference>
<keyword evidence="3" id="KW-1133">Transmembrane helix</keyword>
<reference evidence="7 9" key="2">
    <citation type="submission" date="2016-10" db="EMBL/GenBank/DDBJ databases">
        <authorList>
            <person name="Varghese N."/>
            <person name="Submissions S."/>
        </authorList>
    </citation>
    <scope>NUCLEOTIDE SEQUENCE [LARGE SCALE GENOMIC DNA]</scope>
    <source>
        <strain evidence="7 9">DSM 21619</strain>
    </source>
</reference>
<comment type="subcellular location">
    <subcellularLocation>
        <location evidence="1">Endomembrane system</location>
        <topology evidence="1">Multi-pass membrane protein</topology>
    </subcellularLocation>
</comment>
<evidence type="ECO:0000313" key="9">
    <source>
        <dbReference type="Proteomes" id="UP000199735"/>
    </source>
</evidence>
<dbReference type="OrthoDB" id="9793277at2"/>
<protein>
    <submittedName>
        <fullName evidence="7">Uncharacterized membrane protein YkvA, DUF1232 family</fullName>
    </submittedName>
</protein>
<dbReference type="Proteomes" id="UP000199735">
    <property type="component" value="Unassembled WGS sequence"/>
</dbReference>
<dbReference type="EMBL" id="CP008876">
    <property type="protein sequence ID" value="AIF65858.1"/>
    <property type="molecule type" value="Genomic_DNA"/>
</dbReference>
<evidence type="ECO:0000256" key="1">
    <source>
        <dbReference type="ARBA" id="ARBA00004127"/>
    </source>
</evidence>
<dbReference type="HOGENOM" id="CLU_110199_0_1_9"/>
<dbReference type="InterPro" id="IPR010652">
    <property type="entry name" value="DUF1232"/>
</dbReference>
<feature type="domain" description="DUF1232" evidence="5">
    <location>
        <begin position="77"/>
        <end position="111"/>
    </location>
</feature>
<evidence type="ECO:0000256" key="3">
    <source>
        <dbReference type="ARBA" id="ARBA00022989"/>
    </source>
</evidence>
<gene>
    <name evidence="6" type="ORF">GZ22_03825</name>
    <name evidence="7" type="ORF">SAMN04489762_3735</name>
</gene>